<dbReference type="EMBL" id="BACD03000002">
    <property type="protein sequence ID" value="GAO46115.1"/>
    <property type="molecule type" value="Genomic_DNA"/>
</dbReference>
<protein>
    <recommendedName>
        <fullName evidence="4">Endonuclease/exonuclease/phosphatase domain-containing protein</fullName>
    </recommendedName>
</protein>
<dbReference type="PANTHER" id="PTHR12121">
    <property type="entry name" value="CARBON CATABOLITE REPRESSOR PROTEIN 4"/>
    <property type="match status" value="1"/>
</dbReference>
<dbReference type="Gene3D" id="3.60.10.10">
    <property type="entry name" value="Endonuclease/exonuclease/phosphatase"/>
    <property type="match status" value="1"/>
</dbReference>
<dbReference type="SUPFAM" id="SSF56219">
    <property type="entry name" value="DNase I-like"/>
    <property type="match status" value="1"/>
</dbReference>
<feature type="compositionally biased region" description="Acidic residues" evidence="3">
    <location>
        <begin position="295"/>
        <end position="318"/>
    </location>
</feature>
<dbReference type="Proteomes" id="UP000033140">
    <property type="component" value="Unassembled WGS sequence"/>
</dbReference>
<name>A0A0E9N9M9_SAICN</name>
<evidence type="ECO:0000259" key="4">
    <source>
        <dbReference type="Pfam" id="PF03372"/>
    </source>
</evidence>
<dbReference type="RefSeq" id="XP_019026812.1">
    <property type="nucleotide sequence ID" value="XM_019165694.1"/>
</dbReference>
<dbReference type="PANTHER" id="PTHR12121:SF45">
    <property type="entry name" value="NOCTURNIN"/>
    <property type="match status" value="1"/>
</dbReference>
<evidence type="ECO:0000256" key="2">
    <source>
        <dbReference type="ARBA" id="ARBA00022801"/>
    </source>
</evidence>
<dbReference type="GO" id="GO:0006139">
    <property type="term" value="P:nucleobase-containing compound metabolic process"/>
    <property type="evidence" value="ECO:0007669"/>
    <property type="project" value="UniProtKB-ARBA"/>
</dbReference>
<dbReference type="InterPro" id="IPR050410">
    <property type="entry name" value="CCR4/nocturin_mRNA_transcr"/>
</dbReference>
<evidence type="ECO:0000313" key="5">
    <source>
        <dbReference type="EMBL" id="GAO46115.1"/>
    </source>
</evidence>
<keyword evidence="6" id="KW-1185">Reference proteome</keyword>
<dbReference type="OrthoDB" id="428734at2759"/>
<dbReference type="InterPro" id="IPR005135">
    <property type="entry name" value="Endo/exonuclease/phosphatase"/>
</dbReference>
<reference evidence="5 6" key="3">
    <citation type="journal article" date="2015" name="Genome Announc.">
        <title>Draft Genome Sequence of the Archiascomycetous Yeast Saitoella complicata.</title>
        <authorList>
            <person name="Yamauchi K."/>
            <person name="Kondo S."/>
            <person name="Hamamoto M."/>
            <person name="Takahashi Y."/>
            <person name="Ogura Y."/>
            <person name="Hayashi T."/>
            <person name="Nishida H."/>
        </authorList>
    </citation>
    <scope>NUCLEOTIDE SEQUENCE [LARGE SCALE GENOMIC DNA]</scope>
    <source>
        <strain evidence="5 6">NRRL Y-17804</strain>
    </source>
</reference>
<evidence type="ECO:0000313" key="6">
    <source>
        <dbReference type="Proteomes" id="UP000033140"/>
    </source>
</evidence>
<evidence type="ECO:0000256" key="1">
    <source>
        <dbReference type="ARBA" id="ARBA00010774"/>
    </source>
</evidence>
<dbReference type="InterPro" id="IPR036691">
    <property type="entry name" value="Endo/exonu/phosph_ase_sf"/>
</dbReference>
<comment type="similarity">
    <text evidence="1">Belongs to the CCR4/nocturin family.</text>
</comment>
<comment type="caution">
    <text evidence="5">The sequence shown here is derived from an EMBL/GenBank/DDBJ whole genome shotgun (WGS) entry which is preliminary data.</text>
</comment>
<accession>A0A0E9N9M9</accession>
<gene>
    <name evidence="5" type="ORF">G7K_0355-t1</name>
</gene>
<dbReference type="Pfam" id="PF03372">
    <property type="entry name" value="Exo_endo_phos"/>
    <property type="match status" value="1"/>
</dbReference>
<dbReference type="AlphaFoldDB" id="A0A0E9N9M9"/>
<evidence type="ECO:0000256" key="3">
    <source>
        <dbReference type="SAM" id="MobiDB-lite"/>
    </source>
</evidence>
<reference evidence="5 6" key="1">
    <citation type="journal article" date="2011" name="J. Gen. Appl. Microbiol.">
        <title>Draft genome sequencing of the enigmatic yeast Saitoella complicata.</title>
        <authorList>
            <person name="Nishida H."/>
            <person name="Hamamoto M."/>
            <person name="Sugiyama J."/>
        </authorList>
    </citation>
    <scope>NUCLEOTIDE SEQUENCE [LARGE SCALE GENOMIC DNA]</scope>
    <source>
        <strain evidence="5 6">NRRL Y-17804</strain>
    </source>
</reference>
<reference evidence="5 6" key="2">
    <citation type="journal article" date="2014" name="J. Gen. Appl. Microbiol.">
        <title>The early diverging ascomycetous budding yeast Saitoella complicata has three histone deacetylases belonging to the Clr6, Hos2, and Rpd3 lineages.</title>
        <authorList>
            <person name="Nishida H."/>
            <person name="Matsumoto T."/>
            <person name="Kondo S."/>
            <person name="Hamamoto M."/>
            <person name="Yoshikawa H."/>
        </authorList>
    </citation>
    <scope>NUCLEOTIDE SEQUENCE [LARGE SCALE GENOMIC DNA]</scope>
    <source>
        <strain evidence="5 6">NRRL Y-17804</strain>
    </source>
</reference>
<organism evidence="5 6">
    <name type="scientific">Saitoella complicata (strain BCRC 22490 / CBS 7301 / JCM 7358 / NBRC 10748 / NRRL Y-17804)</name>
    <dbReference type="NCBI Taxonomy" id="698492"/>
    <lineage>
        <taxon>Eukaryota</taxon>
        <taxon>Fungi</taxon>
        <taxon>Dikarya</taxon>
        <taxon>Ascomycota</taxon>
        <taxon>Taphrinomycotina</taxon>
        <taxon>Taphrinomycotina incertae sedis</taxon>
        <taxon>Saitoella</taxon>
    </lineage>
</organism>
<dbReference type="OMA" id="YTHYWKT"/>
<sequence>MGKSKAAANDQAKKPDFVTPEYIAQMRALREAKKAAKALERAANPIEDTDLAFDTSFVKRPLLKVPFGNGTAPEGLSFTIMTYNVLAQTLIRRKLFPTNGDALKWRFRSKMLQAEIEHYMPSVLCMQEVDKDKFVTFYEPLLKRLGYETAFHHGLKKTHGCCIAWKGFDVEERKELSLDDTSDGKPRPLRNTGNIGLGLRLRSRAQPAQFFVIATTHLFWHPEGSYERVRQSSILVEEMTGLAVDACPVFIAGDFNTDVTDPNYRCLTSCRPINLNEEDRCVLKRSIEYPFAPQDVDEGGDDDDAVEDDDTPADDEVGEGAGPTKSSFEDMTLLPYSDLVKRHEERCPERLISLYATKYTSVHAENAHQHGEPAFTNWARVYRGNLDYVFVLDRGDPSKTNDITRGVSCGGLLRLPTPDEMPTEGLPREGLYPSDHLAIMAQVTLTSE</sequence>
<feature type="domain" description="Endonuclease/exonuclease/phosphatase" evidence="4">
    <location>
        <begin position="81"/>
        <end position="407"/>
    </location>
</feature>
<proteinExistence type="inferred from homology"/>
<dbReference type="GO" id="GO:0000175">
    <property type="term" value="F:3'-5'-RNA exonuclease activity"/>
    <property type="evidence" value="ECO:0007669"/>
    <property type="project" value="TreeGrafter"/>
</dbReference>
<keyword evidence="2" id="KW-0378">Hydrolase</keyword>
<feature type="region of interest" description="Disordered" evidence="3">
    <location>
        <begin position="292"/>
        <end position="328"/>
    </location>
</feature>